<evidence type="ECO:0000256" key="2">
    <source>
        <dbReference type="ARBA" id="ARBA00005254"/>
    </source>
</evidence>
<evidence type="ECO:0000256" key="6">
    <source>
        <dbReference type="ARBA" id="ARBA00036541"/>
    </source>
</evidence>
<evidence type="ECO:0000256" key="12">
    <source>
        <dbReference type="ARBA" id="ARBA00056546"/>
    </source>
</evidence>
<dbReference type="InterPro" id="IPR018376">
    <property type="entry name" value="Enoyl-CoA_hyd/isom_CS"/>
</dbReference>
<comment type="subcellular location">
    <subcellularLocation>
        <location evidence="1">Cytoplasm</location>
        <location evidence="1">Cytosol</location>
    </subcellularLocation>
</comment>
<protein>
    <recommendedName>
        <fullName evidence="8">Ethylmalonyl-CoA decarboxylase</fullName>
        <ecNumber evidence="7">4.1.1.94</ecNumber>
    </recommendedName>
    <alternativeName>
        <fullName evidence="10">Enoyl-CoA hydratase domain-containing protein 1</fullName>
    </alternativeName>
    <alternativeName>
        <fullName evidence="9">Methylmalonyl-CoA decarboxylase</fullName>
    </alternativeName>
</protein>
<comment type="caution">
    <text evidence="14">The sequence shown here is derived from an EMBL/GenBank/DDBJ whole genome shotgun (WGS) entry which is preliminary data.</text>
</comment>
<keyword evidence="15" id="KW-1185">Reference proteome</keyword>
<dbReference type="EMBL" id="BAAACZ010000011">
    <property type="protein sequence ID" value="GAA0460509.1"/>
    <property type="molecule type" value="Genomic_DNA"/>
</dbReference>
<evidence type="ECO:0000256" key="5">
    <source>
        <dbReference type="ARBA" id="ARBA00036343"/>
    </source>
</evidence>
<dbReference type="EC" id="4.1.1.94" evidence="7"/>
<evidence type="ECO:0000256" key="3">
    <source>
        <dbReference type="ARBA" id="ARBA00022490"/>
    </source>
</evidence>
<sequence length="256" mass="29090">MNNLVKVENSKIEQTTILTLNRPEKRNAISIELINQLKVIIEKLHQDDETKLVIITGEGSAFCAGGDLNDFHGEIDQEKAHELLSQMQEVLWQITTLPMPTIAWMNGLARGGGMELASACDFRYVHESGNYGFTQGKLGISTGWGGGTLLYERIHSQEAYYWLVSADIRSAQVLKSIGFAQATFSTHQLELEHDLIKPFISRSLTQLKHWKSQWLQNQDLQKLKTKMDAEVEACSHMWVSDEHKEAVSNFFKRNKK</sequence>
<dbReference type="SUPFAM" id="SSF52096">
    <property type="entry name" value="ClpP/crotonase"/>
    <property type="match status" value="1"/>
</dbReference>
<evidence type="ECO:0000256" key="7">
    <source>
        <dbReference type="ARBA" id="ARBA00038883"/>
    </source>
</evidence>
<keyword evidence="3" id="KW-0963">Cytoplasm</keyword>
<dbReference type="Pfam" id="PF00378">
    <property type="entry name" value="ECH_1"/>
    <property type="match status" value="1"/>
</dbReference>
<dbReference type="RefSeq" id="WP_343782813.1">
    <property type="nucleotide sequence ID" value="NZ_BAAACZ010000011.1"/>
</dbReference>
<organism evidence="14 15">
    <name type="scientific">Alkalibacillus silvisoli</name>
    <dbReference type="NCBI Taxonomy" id="392823"/>
    <lineage>
        <taxon>Bacteria</taxon>
        <taxon>Bacillati</taxon>
        <taxon>Bacillota</taxon>
        <taxon>Bacilli</taxon>
        <taxon>Bacillales</taxon>
        <taxon>Bacillaceae</taxon>
        <taxon>Alkalibacillus</taxon>
    </lineage>
</organism>
<dbReference type="CDD" id="cd06558">
    <property type="entry name" value="crotonase-like"/>
    <property type="match status" value="1"/>
</dbReference>
<evidence type="ECO:0000256" key="10">
    <source>
        <dbReference type="ARBA" id="ARBA00042182"/>
    </source>
</evidence>
<keyword evidence="4" id="KW-0456">Lyase</keyword>
<reference evidence="15" key="1">
    <citation type="journal article" date="2019" name="Int. J. Syst. Evol. Microbiol.">
        <title>The Global Catalogue of Microorganisms (GCM) 10K type strain sequencing project: providing services to taxonomists for standard genome sequencing and annotation.</title>
        <authorList>
            <consortium name="The Broad Institute Genomics Platform"/>
            <consortium name="The Broad Institute Genome Sequencing Center for Infectious Disease"/>
            <person name="Wu L."/>
            <person name="Ma J."/>
        </authorList>
    </citation>
    <scope>NUCLEOTIDE SEQUENCE [LARGE SCALE GENOMIC DNA]</scope>
    <source>
        <strain evidence="15">JCM 14193</strain>
    </source>
</reference>
<evidence type="ECO:0000256" key="1">
    <source>
        <dbReference type="ARBA" id="ARBA00004514"/>
    </source>
</evidence>
<evidence type="ECO:0000313" key="14">
    <source>
        <dbReference type="EMBL" id="GAA0460509.1"/>
    </source>
</evidence>
<gene>
    <name evidence="14" type="ORF">GCM10008935_14820</name>
</gene>
<evidence type="ECO:0000313" key="15">
    <source>
        <dbReference type="Proteomes" id="UP001500740"/>
    </source>
</evidence>
<comment type="similarity">
    <text evidence="2 13">Belongs to the enoyl-CoA hydratase/isomerase family.</text>
</comment>
<comment type="function">
    <text evidence="12">Decarboxylates ethylmalonyl-CoA, a potentially toxic metabolite, to form butyryl-CoA, suggesting it might be involved in metabolite proofreading. Acts preferentially on (S)-ethylmalonyl-CoA but also has some activity on the (R)-isomer. Also has methylmalonyl-CoA decarboxylase activity at lower level.</text>
</comment>
<dbReference type="PANTHER" id="PTHR11941">
    <property type="entry name" value="ENOYL-COA HYDRATASE-RELATED"/>
    <property type="match status" value="1"/>
</dbReference>
<dbReference type="Proteomes" id="UP001500740">
    <property type="component" value="Unassembled WGS sequence"/>
</dbReference>
<dbReference type="PROSITE" id="PS00166">
    <property type="entry name" value="ENOYL_COA_HYDRATASE"/>
    <property type="match status" value="1"/>
</dbReference>
<dbReference type="InterPro" id="IPR029045">
    <property type="entry name" value="ClpP/crotonase-like_dom_sf"/>
</dbReference>
<dbReference type="PANTHER" id="PTHR11941:SF27">
    <property type="entry name" value="ETHYLMALONYL-COA DECARBOXYLASE"/>
    <property type="match status" value="1"/>
</dbReference>
<evidence type="ECO:0000256" key="11">
    <source>
        <dbReference type="ARBA" id="ARBA00047446"/>
    </source>
</evidence>
<dbReference type="Gene3D" id="3.90.226.10">
    <property type="entry name" value="2-enoyl-CoA Hydratase, Chain A, domain 1"/>
    <property type="match status" value="1"/>
</dbReference>
<comment type="catalytic activity">
    <reaction evidence="11">
        <text>(S)-methylmalonyl-CoA + H(+) = propanoyl-CoA + CO2</text>
        <dbReference type="Rhea" id="RHEA:61340"/>
        <dbReference type="ChEBI" id="CHEBI:15378"/>
        <dbReference type="ChEBI" id="CHEBI:16526"/>
        <dbReference type="ChEBI" id="CHEBI:57327"/>
        <dbReference type="ChEBI" id="CHEBI:57392"/>
        <dbReference type="EC" id="4.1.1.94"/>
    </reaction>
    <physiologicalReaction direction="left-to-right" evidence="11">
        <dbReference type="Rhea" id="RHEA:61341"/>
    </physiologicalReaction>
</comment>
<evidence type="ECO:0000256" key="8">
    <source>
        <dbReference type="ARBA" id="ARBA00039903"/>
    </source>
</evidence>
<accession>A0ABP3JPM9</accession>
<comment type="catalytic activity">
    <reaction evidence="6">
        <text>(2R)-ethylmalonyl-CoA + H(+) = butanoyl-CoA + CO2</text>
        <dbReference type="Rhea" id="RHEA:59540"/>
        <dbReference type="ChEBI" id="CHEBI:15378"/>
        <dbReference type="ChEBI" id="CHEBI:16526"/>
        <dbReference type="ChEBI" id="CHEBI:57371"/>
        <dbReference type="ChEBI" id="CHEBI:85316"/>
        <dbReference type="EC" id="4.1.1.94"/>
    </reaction>
    <physiologicalReaction direction="left-to-right" evidence="6">
        <dbReference type="Rhea" id="RHEA:59541"/>
    </physiologicalReaction>
</comment>
<dbReference type="InterPro" id="IPR001753">
    <property type="entry name" value="Enoyl-CoA_hydra/iso"/>
</dbReference>
<name>A0ABP3JPM9_9BACI</name>
<evidence type="ECO:0000256" key="4">
    <source>
        <dbReference type="ARBA" id="ARBA00023239"/>
    </source>
</evidence>
<comment type="catalytic activity">
    <reaction evidence="5">
        <text>(2S)-ethylmalonyl-CoA + H(+) = butanoyl-CoA + CO2</text>
        <dbReference type="Rhea" id="RHEA:32131"/>
        <dbReference type="ChEBI" id="CHEBI:15378"/>
        <dbReference type="ChEBI" id="CHEBI:16526"/>
        <dbReference type="ChEBI" id="CHEBI:57371"/>
        <dbReference type="ChEBI" id="CHEBI:60909"/>
        <dbReference type="EC" id="4.1.1.94"/>
    </reaction>
    <physiologicalReaction direction="left-to-right" evidence="5">
        <dbReference type="Rhea" id="RHEA:32132"/>
    </physiologicalReaction>
</comment>
<evidence type="ECO:0000256" key="9">
    <source>
        <dbReference type="ARBA" id="ARBA00042052"/>
    </source>
</evidence>
<proteinExistence type="inferred from homology"/>
<evidence type="ECO:0000256" key="13">
    <source>
        <dbReference type="RuleBase" id="RU003707"/>
    </source>
</evidence>